<dbReference type="AlphaFoldDB" id="A0AA40KVA6"/>
<comment type="caution">
    <text evidence="2">The sequence shown here is derived from an EMBL/GenBank/DDBJ whole genome shotgun (WGS) entry which is preliminary data.</text>
</comment>
<protein>
    <submittedName>
        <fullName evidence="2">Uncharacterized protein</fullName>
    </submittedName>
</protein>
<name>A0AA40KVA6_9HYME</name>
<evidence type="ECO:0000313" key="3">
    <source>
        <dbReference type="Proteomes" id="UP001177670"/>
    </source>
</evidence>
<keyword evidence="3" id="KW-1185">Reference proteome</keyword>
<gene>
    <name evidence="2" type="ORF">K0M31_012008</name>
</gene>
<sequence length="126" mass="13989">MERAEVEEIGPKSERGGSEAIESTAGAILGGNLSALSTMYRHSLQVAQVQSCTMQRRRATRSGDPLDLGERDRRAVKPKARREEGWASSFPRNPRKRWSTGSETVTREKPFALSTIVWNIGESSEL</sequence>
<feature type="region of interest" description="Disordered" evidence="1">
    <location>
        <begin position="54"/>
        <end position="105"/>
    </location>
</feature>
<evidence type="ECO:0000256" key="1">
    <source>
        <dbReference type="SAM" id="MobiDB-lite"/>
    </source>
</evidence>
<feature type="compositionally biased region" description="Basic and acidic residues" evidence="1">
    <location>
        <begin position="1"/>
        <end position="17"/>
    </location>
</feature>
<dbReference type="Proteomes" id="UP001177670">
    <property type="component" value="Unassembled WGS sequence"/>
</dbReference>
<reference evidence="2" key="1">
    <citation type="submission" date="2021-10" db="EMBL/GenBank/DDBJ databases">
        <title>Melipona bicolor Genome sequencing and assembly.</title>
        <authorList>
            <person name="Araujo N.S."/>
            <person name="Arias M.C."/>
        </authorList>
    </citation>
    <scope>NUCLEOTIDE SEQUENCE</scope>
    <source>
        <strain evidence="2">USP_2M_L1-L4_2017</strain>
        <tissue evidence="2">Whole body</tissue>
    </source>
</reference>
<dbReference type="EMBL" id="JAHYIQ010000003">
    <property type="protein sequence ID" value="KAK1134226.1"/>
    <property type="molecule type" value="Genomic_DNA"/>
</dbReference>
<accession>A0AA40KVA6</accession>
<feature type="compositionally biased region" description="Basic and acidic residues" evidence="1">
    <location>
        <begin position="68"/>
        <end position="85"/>
    </location>
</feature>
<evidence type="ECO:0000313" key="2">
    <source>
        <dbReference type="EMBL" id="KAK1134226.1"/>
    </source>
</evidence>
<organism evidence="2 3">
    <name type="scientific">Melipona bicolor</name>
    <dbReference type="NCBI Taxonomy" id="60889"/>
    <lineage>
        <taxon>Eukaryota</taxon>
        <taxon>Metazoa</taxon>
        <taxon>Ecdysozoa</taxon>
        <taxon>Arthropoda</taxon>
        <taxon>Hexapoda</taxon>
        <taxon>Insecta</taxon>
        <taxon>Pterygota</taxon>
        <taxon>Neoptera</taxon>
        <taxon>Endopterygota</taxon>
        <taxon>Hymenoptera</taxon>
        <taxon>Apocrita</taxon>
        <taxon>Aculeata</taxon>
        <taxon>Apoidea</taxon>
        <taxon>Anthophila</taxon>
        <taxon>Apidae</taxon>
        <taxon>Melipona</taxon>
    </lineage>
</organism>
<proteinExistence type="predicted"/>
<feature type="region of interest" description="Disordered" evidence="1">
    <location>
        <begin position="1"/>
        <end position="20"/>
    </location>
</feature>